<accession>A0A073KC85</accession>
<proteinExistence type="predicted"/>
<feature type="compositionally biased region" description="Basic and acidic residues" evidence="1">
    <location>
        <begin position="151"/>
        <end position="162"/>
    </location>
</feature>
<dbReference type="OrthoDB" id="2417337at2"/>
<name>A0A073KC85_9BACI</name>
<evidence type="ECO:0000313" key="3">
    <source>
        <dbReference type="Proteomes" id="UP000027778"/>
    </source>
</evidence>
<dbReference type="RefSeq" id="WP_033673877.1">
    <property type="nucleotide sequence ID" value="NZ_JOTM01000004.1"/>
</dbReference>
<protein>
    <submittedName>
        <fullName evidence="2">Competence protein</fullName>
    </submittedName>
</protein>
<dbReference type="Pfam" id="PF06338">
    <property type="entry name" value="ComK"/>
    <property type="match status" value="1"/>
</dbReference>
<evidence type="ECO:0000256" key="1">
    <source>
        <dbReference type="SAM" id="MobiDB-lite"/>
    </source>
</evidence>
<evidence type="ECO:0000313" key="2">
    <source>
        <dbReference type="EMBL" id="KEK24869.1"/>
    </source>
</evidence>
<dbReference type="EMBL" id="JOTM01000004">
    <property type="protein sequence ID" value="KEK24869.1"/>
    <property type="molecule type" value="Genomic_DNA"/>
</dbReference>
<comment type="caution">
    <text evidence="2">The sequence shown here is derived from an EMBL/GenBank/DDBJ whole genome shotgun (WGS) entry which is preliminary data.</text>
</comment>
<dbReference type="InterPro" id="IPR010461">
    <property type="entry name" value="ComK"/>
</dbReference>
<dbReference type="PIRSF" id="PIRSF011560">
    <property type="entry name" value="ComK"/>
    <property type="match status" value="1"/>
</dbReference>
<dbReference type="Proteomes" id="UP000027778">
    <property type="component" value="Unassembled WGS sequence"/>
</dbReference>
<dbReference type="GO" id="GO:0030420">
    <property type="term" value="P:establishment of competence for transformation"/>
    <property type="evidence" value="ECO:0007669"/>
    <property type="project" value="InterPro"/>
</dbReference>
<feature type="region of interest" description="Disordered" evidence="1">
    <location>
        <begin position="143"/>
        <end position="162"/>
    </location>
</feature>
<sequence length="195" mass="22671">MGDTVERYVENYVVNKKTMALLPIILGEKTIVTRVVEVEDSFFMFQKPLDIVEQSCRKHGSSFLGRKEGTKELTRITHKAPIAISPTDQLYFFPTYSYSRKECAWLSHFHIANNKELADGNLMIRFINGLGVKLEMSKSSFENQQNRTAKLRTEYEDRKDKQGSLRFKEIDKKDESKLKPAYEKAYVVKEDENND</sequence>
<reference evidence="2 3" key="1">
    <citation type="submission" date="2014-06" db="EMBL/GenBank/DDBJ databases">
        <title>Draft genome sequence of Bacillus gaemokensis JCM 15801 (MCCC 1A00707).</title>
        <authorList>
            <person name="Lai Q."/>
            <person name="Liu Y."/>
            <person name="Shao Z."/>
        </authorList>
    </citation>
    <scope>NUCLEOTIDE SEQUENCE [LARGE SCALE GENOMIC DNA]</scope>
    <source>
        <strain evidence="2 3">JCM 15801</strain>
    </source>
</reference>
<organism evidence="2 3">
    <name type="scientific">Bacillus gaemokensis</name>
    <dbReference type="NCBI Taxonomy" id="574375"/>
    <lineage>
        <taxon>Bacteria</taxon>
        <taxon>Bacillati</taxon>
        <taxon>Bacillota</taxon>
        <taxon>Bacilli</taxon>
        <taxon>Bacillales</taxon>
        <taxon>Bacillaceae</taxon>
        <taxon>Bacillus</taxon>
        <taxon>Bacillus cereus group</taxon>
    </lineage>
</organism>
<dbReference type="AlphaFoldDB" id="A0A073KC85"/>
<gene>
    <name evidence="2" type="ORF">BAGA_21560</name>
</gene>
<dbReference type="STRING" id="574375.AZF08_12570"/>
<dbReference type="eggNOG" id="COG4903">
    <property type="taxonomic scope" value="Bacteria"/>
</dbReference>
<keyword evidence="3" id="KW-1185">Reference proteome</keyword>